<name>A0ABP1BTF7_9BRYO</name>
<organism evidence="6 7">
    <name type="scientific">Sphagnum jensenii</name>
    <dbReference type="NCBI Taxonomy" id="128206"/>
    <lineage>
        <taxon>Eukaryota</taxon>
        <taxon>Viridiplantae</taxon>
        <taxon>Streptophyta</taxon>
        <taxon>Embryophyta</taxon>
        <taxon>Bryophyta</taxon>
        <taxon>Sphagnophytina</taxon>
        <taxon>Sphagnopsida</taxon>
        <taxon>Sphagnales</taxon>
        <taxon>Sphagnaceae</taxon>
        <taxon>Sphagnum</taxon>
    </lineage>
</organism>
<evidence type="ECO:0000256" key="3">
    <source>
        <dbReference type="PROSITE-ProRule" id="PRU00221"/>
    </source>
</evidence>
<dbReference type="InterPro" id="IPR019775">
    <property type="entry name" value="WD40_repeat_CS"/>
</dbReference>
<protein>
    <recommendedName>
        <fullName evidence="5">UDENN domain-containing protein</fullName>
    </recommendedName>
</protein>
<evidence type="ECO:0000313" key="6">
    <source>
        <dbReference type="EMBL" id="CAK9879231.1"/>
    </source>
</evidence>
<dbReference type="PANTHER" id="PTHR12296">
    <property type="entry name" value="DENN DOMAIN-CONTAINING PROTEIN 4"/>
    <property type="match status" value="1"/>
</dbReference>
<feature type="repeat" description="WD" evidence="3">
    <location>
        <begin position="1075"/>
        <end position="1107"/>
    </location>
</feature>
<accession>A0ABP1BTF7</accession>
<dbReference type="SMART" id="SM00799">
    <property type="entry name" value="DENN"/>
    <property type="match status" value="1"/>
</dbReference>
<feature type="region of interest" description="Disordered" evidence="4">
    <location>
        <begin position="774"/>
        <end position="796"/>
    </location>
</feature>
<feature type="domain" description="UDENN" evidence="5">
    <location>
        <begin position="16"/>
        <end position="441"/>
    </location>
</feature>
<evidence type="ECO:0000256" key="4">
    <source>
        <dbReference type="SAM" id="MobiDB-lite"/>
    </source>
</evidence>
<evidence type="ECO:0000313" key="7">
    <source>
        <dbReference type="Proteomes" id="UP001497522"/>
    </source>
</evidence>
<dbReference type="InterPro" id="IPR005112">
    <property type="entry name" value="dDENN_dom"/>
</dbReference>
<reference evidence="6" key="1">
    <citation type="submission" date="2024-03" db="EMBL/GenBank/DDBJ databases">
        <authorList>
            <consortium name="ELIXIR-Norway"/>
            <consortium name="Elixir Norway"/>
        </authorList>
    </citation>
    <scope>NUCLEOTIDE SEQUENCE</scope>
</reference>
<feature type="repeat" description="WD" evidence="3">
    <location>
        <begin position="1035"/>
        <end position="1074"/>
    </location>
</feature>
<dbReference type="InterPro" id="IPR001194">
    <property type="entry name" value="cDENN_dom"/>
</dbReference>
<dbReference type="Proteomes" id="UP001497522">
    <property type="component" value="Chromosome 7"/>
</dbReference>
<dbReference type="PROSITE" id="PS50294">
    <property type="entry name" value="WD_REPEATS_REGION"/>
    <property type="match status" value="2"/>
</dbReference>
<dbReference type="SMART" id="SM00320">
    <property type="entry name" value="WD40"/>
    <property type="match status" value="8"/>
</dbReference>
<dbReference type="EMBL" id="OZ023708">
    <property type="protein sequence ID" value="CAK9879231.1"/>
    <property type="molecule type" value="Genomic_DNA"/>
</dbReference>
<dbReference type="PROSITE" id="PS00678">
    <property type="entry name" value="WD_REPEATS_1"/>
    <property type="match status" value="1"/>
</dbReference>
<dbReference type="PANTHER" id="PTHR12296:SF21">
    <property type="entry name" value="DENN DOMAIN-CONTAINING PROTEIN 3"/>
    <property type="match status" value="1"/>
</dbReference>
<dbReference type="SMART" id="SM00801">
    <property type="entry name" value="dDENN"/>
    <property type="match status" value="1"/>
</dbReference>
<dbReference type="CDD" id="cd00200">
    <property type="entry name" value="WD40"/>
    <property type="match status" value="1"/>
</dbReference>
<dbReference type="Gene3D" id="3.40.50.11500">
    <property type="match status" value="1"/>
</dbReference>
<feature type="repeat" description="WD" evidence="3">
    <location>
        <begin position="880"/>
        <end position="899"/>
    </location>
</feature>
<feature type="repeat" description="WD" evidence="3">
    <location>
        <begin position="952"/>
        <end position="992"/>
    </location>
</feature>
<gene>
    <name evidence="6" type="ORF">CSSPJE1EN2_LOCUS20795</name>
</gene>
<keyword evidence="1 3" id="KW-0853">WD repeat</keyword>
<feature type="region of interest" description="Disordered" evidence="4">
    <location>
        <begin position="813"/>
        <end position="845"/>
    </location>
</feature>
<evidence type="ECO:0000256" key="2">
    <source>
        <dbReference type="ARBA" id="ARBA00022737"/>
    </source>
</evidence>
<feature type="repeat" description="WD" evidence="3">
    <location>
        <begin position="993"/>
        <end position="1034"/>
    </location>
</feature>
<dbReference type="InterPro" id="IPR005113">
    <property type="entry name" value="uDENN_dom"/>
</dbReference>
<dbReference type="SUPFAM" id="SSF50978">
    <property type="entry name" value="WD40 repeat-like"/>
    <property type="match status" value="1"/>
</dbReference>
<dbReference type="SMART" id="SM00800">
    <property type="entry name" value="uDENN"/>
    <property type="match status" value="1"/>
</dbReference>
<dbReference type="InterPro" id="IPR037516">
    <property type="entry name" value="Tripartite_DENN"/>
</dbReference>
<keyword evidence="2" id="KW-0677">Repeat</keyword>
<evidence type="ECO:0000256" key="1">
    <source>
        <dbReference type="ARBA" id="ARBA00022574"/>
    </source>
</evidence>
<dbReference type="PROSITE" id="PS50211">
    <property type="entry name" value="DENN"/>
    <property type="match status" value="1"/>
</dbReference>
<dbReference type="Pfam" id="PF00400">
    <property type="entry name" value="WD40"/>
    <property type="match status" value="5"/>
</dbReference>
<dbReference type="InterPro" id="IPR015943">
    <property type="entry name" value="WD40/YVTN_repeat-like_dom_sf"/>
</dbReference>
<feature type="repeat" description="WD" evidence="3">
    <location>
        <begin position="912"/>
        <end position="951"/>
    </location>
</feature>
<dbReference type="InterPro" id="IPR043153">
    <property type="entry name" value="DENN_C"/>
</dbReference>
<dbReference type="PROSITE" id="PS50082">
    <property type="entry name" value="WD_REPEATS_2"/>
    <property type="match status" value="6"/>
</dbReference>
<sequence length="1206" mass="132295">MARLVDYFVVCGLGPDLHAIDGLRGFQGTGMRYQPALLDQFPPLATPECHPPPPQLPLCVLPGGVEIYSTGPNSQDPSSFPRSYPIVLTDGDGSKIYVSCVAFRDPVDDDVAQAYHIPPNSYVDKCICLVSHSACFQVFREALEELHRRCFSASGCSKPIWDIVAHMVTSVPLPSAGKSQILFTVENHLLTVQAPLKGGLPHADMSFEPLVRCLDVDNVLRFFTAILLERRVLLRANKYSVLTMVAEAVCHLIYPIKWQHVYIPVLFYAGVDYIDAPTPYLMGLHSAVDTTDLTMDGVVVVNLDNNQVDFTPEDIPALPEPEGSQLRAALLQLVHPNLVQLDCAQSSDSYLCRFSKPWCQDHDRELRLIFLQFLASILSGYRDFVDTSHEATNVFNTQAFLKKRSRITNVSSDDMVGQLLGTLNFMDFLERGHGAVEAGPNLLDKLQIAMARGEGPISVLPVLAGEREILTVSDASSQGPVSRHRHCYDRFPANIRTPAQDEKRRDTLAAAATISPYSVFSLASFFAKCSSFSRRGREGDHSKERAAERDLMVLDIKVKLQGLWKRLINLSGAEDPLSSSEYGTIFALIESDVEGIGGSGLVECLREHIQSGWRCDLTDQQFMAVKELMKTTINRATMRGDMPTVCGALEITAEIYRKDLGNVTDYIQRHLGTLPVWDELRFWEFYFEKLENASDKTGSYADIVTEQLVVLAKHMAGLGLRDSKAWLILESIAQKNNLGFKQLIKLRGLLSLMKQVGEGYWGLLPEQAVAVHAQQQQQQLDQSRSDVNHQPSSEAAGIGRSWVQSMFSRDRAVQTHSATAGRPHRSETSRNLPAPNLEPVSGAGLKRGSSGVRLLRGHKASVTALHVGTRAEMGDLASDSEDSGFFISGSADCTVKIWDPSMRGSELCVATLIGHTRAIRAISSDRRRVVSGSDDQRVLVWDKSTRQLLEELKSHEGKVSCVRMLSGDRVLTASHDGSLKMWDIRTDSCVATVGKSTSSVLCMDYDDSSGVLAAAGVDGVGNVWDIRGGKQMQRLVGHTKWIRSLRMVGDIIVTGSDDWTARVWSASRGSCDAVLASHAGAVTNVEFCAADSGIITGSADGLVRFWERGEGGLSCVSSLEGVHLGTVLSIKAGERLLAVGAADNSMSLFHRSEQLQAGRVPPWKLLRTPPRAAAVVRCVAPDVERGRICSGARNGLLRLWEPVLDY</sequence>
<dbReference type="Pfam" id="PF12335">
    <property type="entry name" value="SBF2"/>
    <property type="match status" value="1"/>
</dbReference>
<dbReference type="Pfam" id="PF03456">
    <property type="entry name" value="uDENN"/>
    <property type="match status" value="1"/>
</dbReference>
<dbReference type="Pfam" id="PF02141">
    <property type="entry name" value="DENN"/>
    <property type="match status" value="1"/>
</dbReference>
<dbReference type="InterPro" id="IPR036322">
    <property type="entry name" value="WD40_repeat_dom_sf"/>
</dbReference>
<dbReference type="InterPro" id="IPR022096">
    <property type="entry name" value="SBF1/SBF2"/>
</dbReference>
<dbReference type="Gene3D" id="3.30.450.200">
    <property type="match status" value="1"/>
</dbReference>
<dbReference type="InterPro" id="IPR051696">
    <property type="entry name" value="DENN_Domain_GEFs"/>
</dbReference>
<proteinExistence type="predicted"/>
<evidence type="ECO:0000259" key="5">
    <source>
        <dbReference type="PROSITE" id="PS50211"/>
    </source>
</evidence>
<keyword evidence="7" id="KW-1185">Reference proteome</keyword>
<dbReference type="InterPro" id="IPR020472">
    <property type="entry name" value="WD40_PAC1"/>
</dbReference>
<dbReference type="PRINTS" id="PR00320">
    <property type="entry name" value="GPROTEINBRPT"/>
</dbReference>
<dbReference type="Gene3D" id="2.130.10.10">
    <property type="entry name" value="YVTN repeat-like/Quinoprotein amine dehydrogenase"/>
    <property type="match status" value="2"/>
</dbReference>
<dbReference type="InterPro" id="IPR001680">
    <property type="entry name" value="WD40_rpt"/>
</dbReference>